<proteinExistence type="inferred from homology"/>
<evidence type="ECO:0000313" key="6">
    <source>
        <dbReference type="EMBL" id="MDF8334239.1"/>
    </source>
</evidence>
<gene>
    <name evidence="6" type="primary">sppA</name>
    <name evidence="6" type="ORF">POM99_13585</name>
</gene>
<feature type="domain" description="Peptidase S49" evidence="5">
    <location>
        <begin position="126"/>
        <end position="278"/>
    </location>
</feature>
<evidence type="ECO:0000256" key="4">
    <source>
        <dbReference type="ARBA" id="ARBA00022825"/>
    </source>
</evidence>
<evidence type="ECO:0000313" key="7">
    <source>
        <dbReference type="Proteomes" id="UP001222770"/>
    </source>
</evidence>
<sequence>MSFARSVWKILVAIKDGLVLLLLLLFFWALYAVLTLRPAPGMVHDGALYIELNGPVVEEKARLQPSAILLSGEAPRREFQERDLTRAIEAAATDTRIKAVVLDLEDFGGGRQVSLSRVGAAMDKVRAAKKPVLVRGMLYTDDAVQLAAHASEAWVDPIGGAAVTGPGGTGLYYKALLDKLQVKAHVFKVGTFKSAVEPFLRQDSSPEAKEATGAVYAALWQDWQDEVKKARPKADIALVTQDPAKWLAASNGDAAQAAVKAGLVDRVGDKAAFGKRVAEIVGADPAGTEGAFRATKLGPYLADRAPSSAGKAIAVVTVAGDIVDGNGGPGVAGGDRIADLVDKAAASGDYAALVVRVDSPGGSVTAAERIRSAIARAKAKGLPVVVSMGNLAASGGYWVSTPAERIFAEPGTITGSIGIFAVIPSFEGALAKIGVGTDGVRTTPLSGQPDVFGGLSPQVEAVIQTEIEANYRRFLDLVAKSRHKTPAEINLIAQGRIWDGGTARQIGLVDQFGGLDDAVAWAAKKAGAATWHPVYLGAASDPWNTLLEEMAGTDSTEAQPAAHDLAGRVALAQSALAGRIAADLDRLTSGQGAQAWCMECAGLDEAAAPSASAKGWLAALLKLLV</sequence>
<dbReference type="PANTHER" id="PTHR33209">
    <property type="entry name" value="PROTEASE 4"/>
    <property type="match status" value="1"/>
</dbReference>
<keyword evidence="2" id="KW-0645">Protease</keyword>
<evidence type="ECO:0000256" key="2">
    <source>
        <dbReference type="ARBA" id="ARBA00022670"/>
    </source>
</evidence>
<dbReference type="CDD" id="cd07023">
    <property type="entry name" value="S49_Sppa_N_C"/>
    <property type="match status" value="1"/>
</dbReference>
<evidence type="ECO:0000256" key="1">
    <source>
        <dbReference type="ARBA" id="ARBA00008683"/>
    </source>
</evidence>
<keyword evidence="4" id="KW-0720">Serine protease</keyword>
<dbReference type="PANTHER" id="PTHR33209:SF1">
    <property type="entry name" value="PEPTIDASE S49 DOMAIN-CONTAINING PROTEIN"/>
    <property type="match status" value="1"/>
</dbReference>
<comment type="similarity">
    <text evidence="1">Belongs to the peptidase S49 family.</text>
</comment>
<dbReference type="Gene3D" id="3.90.226.10">
    <property type="entry name" value="2-enoyl-CoA Hydratase, Chain A, domain 1"/>
    <property type="match status" value="3"/>
</dbReference>
<dbReference type="EMBL" id="JAROCY010000012">
    <property type="protein sequence ID" value="MDF8334239.1"/>
    <property type="molecule type" value="Genomic_DNA"/>
</dbReference>
<dbReference type="PIRSF" id="PIRSF001217">
    <property type="entry name" value="Protease_4_SppA"/>
    <property type="match status" value="1"/>
</dbReference>
<evidence type="ECO:0000259" key="5">
    <source>
        <dbReference type="Pfam" id="PF01343"/>
    </source>
</evidence>
<dbReference type="InterPro" id="IPR047217">
    <property type="entry name" value="S49_SppA_67K_type_N"/>
</dbReference>
<dbReference type="RefSeq" id="WP_277278718.1">
    <property type="nucleotide sequence ID" value="NZ_JAROCY010000012.1"/>
</dbReference>
<dbReference type="InterPro" id="IPR047272">
    <property type="entry name" value="S49_SppA_C"/>
</dbReference>
<accession>A0ABT6CJY3</accession>
<keyword evidence="7" id="KW-1185">Reference proteome</keyword>
<dbReference type="CDD" id="cd07018">
    <property type="entry name" value="S49_SppA_67K_type"/>
    <property type="match status" value="1"/>
</dbReference>
<protein>
    <submittedName>
        <fullName evidence="6">Signal peptide peptidase SppA</fullName>
    </submittedName>
</protein>
<keyword evidence="3" id="KW-0378">Hydrolase</keyword>
<dbReference type="InterPro" id="IPR029045">
    <property type="entry name" value="ClpP/crotonase-like_dom_sf"/>
</dbReference>
<dbReference type="Pfam" id="PF01343">
    <property type="entry name" value="Peptidase_S49"/>
    <property type="match status" value="2"/>
</dbReference>
<dbReference type="SUPFAM" id="SSF52096">
    <property type="entry name" value="ClpP/crotonase"/>
    <property type="match status" value="2"/>
</dbReference>
<reference evidence="6 7" key="1">
    <citation type="submission" date="2023-03" db="EMBL/GenBank/DDBJ databases">
        <title>Novosphingobium cyanobacteriorum sp. nov., isolated from a eutrophic reservoir during the Microcystis bloom period.</title>
        <authorList>
            <person name="Kang M."/>
            <person name="Le V."/>
            <person name="Ko S.-R."/>
            <person name="Lee S.-A."/>
            <person name="Ahn C.-Y."/>
        </authorList>
    </citation>
    <scope>NUCLEOTIDE SEQUENCE [LARGE SCALE GENOMIC DNA]</scope>
    <source>
        <strain evidence="6 7">HBC54</strain>
    </source>
</reference>
<dbReference type="Gene3D" id="6.20.330.10">
    <property type="match status" value="1"/>
</dbReference>
<dbReference type="NCBIfam" id="TIGR00705">
    <property type="entry name" value="SppA_67K"/>
    <property type="match status" value="1"/>
</dbReference>
<dbReference type="InterPro" id="IPR002142">
    <property type="entry name" value="Peptidase_S49"/>
</dbReference>
<organism evidence="6 7">
    <name type="scientific">Novosphingobium cyanobacteriorum</name>
    <dbReference type="NCBI Taxonomy" id="3024215"/>
    <lineage>
        <taxon>Bacteria</taxon>
        <taxon>Pseudomonadati</taxon>
        <taxon>Pseudomonadota</taxon>
        <taxon>Alphaproteobacteria</taxon>
        <taxon>Sphingomonadales</taxon>
        <taxon>Sphingomonadaceae</taxon>
        <taxon>Novosphingobium</taxon>
    </lineage>
</organism>
<feature type="domain" description="Peptidase S49" evidence="5">
    <location>
        <begin position="377"/>
        <end position="527"/>
    </location>
</feature>
<evidence type="ECO:0000256" key="3">
    <source>
        <dbReference type="ARBA" id="ARBA00022801"/>
    </source>
</evidence>
<dbReference type="InterPro" id="IPR004634">
    <property type="entry name" value="Pept_S49_pIV"/>
</dbReference>
<name>A0ABT6CJY3_9SPHN</name>
<dbReference type="Proteomes" id="UP001222770">
    <property type="component" value="Unassembled WGS sequence"/>
</dbReference>
<comment type="caution">
    <text evidence="6">The sequence shown here is derived from an EMBL/GenBank/DDBJ whole genome shotgun (WGS) entry which is preliminary data.</text>
</comment>